<dbReference type="SUPFAM" id="SSF55144">
    <property type="entry name" value="LigT-like"/>
    <property type="match status" value="1"/>
</dbReference>
<keyword evidence="10" id="KW-0378">Hydrolase</keyword>
<evidence type="ECO:0000313" key="18">
    <source>
        <dbReference type="Proteomes" id="UP000261520"/>
    </source>
</evidence>
<evidence type="ECO:0000256" key="10">
    <source>
        <dbReference type="ARBA" id="ARBA00022801"/>
    </source>
</evidence>
<evidence type="ECO:0000313" key="17">
    <source>
        <dbReference type="Ensembl" id="ENSPMGP00000011720.1"/>
    </source>
</evidence>
<dbReference type="Gene3D" id="3.40.50.300">
    <property type="entry name" value="P-loop containing nucleotide triphosphate hydrolases"/>
    <property type="match status" value="1"/>
</dbReference>
<reference evidence="17" key="1">
    <citation type="submission" date="2025-08" db="UniProtKB">
        <authorList>
            <consortium name="Ensembl"/>
        </authorList>
    </citation>
    <scope>IDENTIFICATION</scope>
</reference>
<dbReference type="Ensembl" id="ENSPMGT00000012503.1">
    <property type="protein sequence ID" value="ENSPMGP00000011720.1"/>
    <property type="gene ID" value="ENSPMGG00000009693.1"/>
</dbReference>
<name>A0A3B4A4R4_9GOBI</name>
<dbReference type="Pfam" id="PF05881">
    <property type="entry name" value="CNPase"/>
    <property type="match status" value="1"/>
</dbReference>
<keyword evidence="12" id="KW-0472">Membrane</keyword>
<dbReference type="InterPro" id="IPR008431">
    <property type="entry name" value="CNPase"/>
</dbReference>
<comment type="function">
    <text evidence="15">Catalyzes the formation of 2'-nucleotide products from 2',3'-cyclic substrates. May participate in RNA metabolism in the myelinating cell, CNP is the third most abundant protein in central nervous system myelin.</text>
</comment>
<dbReference type="Proteomes" id="UP000261520">
    <property type="component" value="Unplaced"/>
</dbReference>
<dbReference type="PANTHER" id="PTHR10156:SF0">
    <property type="entry name" value="2',3'-CYCLIC-NUCLEOTIDE 3'-PHOSPHODIESTERASE"/>
    <property type="match status" value="1"/>
</dbReference>
<keyword evidence="14" id="KW-0636">Prenylation</keyword>
<dbReference type="PANTHER" id="PTHR10156">
    <property type="entry name" value="2',3'-CYCLIC-NUCLEOTIDE 3'-PHOSPHODIESTERASE"/>
    <property type="match status" value="1"/>
</dbReference>
<evidence type="ECO:0000256" key="4">
    <source>
        <dbReference type="ARBA" id="ARBA00008662"/>
    </source>
</evidence>
<dbReference type="GO" id="GO:0016020">
    <property type="term" value="C:membrane"/>
    <property type="evidence" value="ECO:0007669"/>
    <property type="project" value="UniProtKB-SubCell"/>
</dbReference>
<dbReference type="EC" id="3.1.4.37" evidence="6"/>
<comment type="subcellular location">
    <subcellularLocation>
        <location evidence="2">Melanosome</location>
    </subcellularLocation>
    <subcellularLocation>
        <location evidence="3">Membrane</location>
        <topology evidence="3">Lipid-anchor</topology>
    </subcellularLocation>
</comment>
<evidence type="ECO:0000256" key="6">
    <source>
        <dbReference type="ARBA" id="ARBA00012317"/>
    </source>
</evidence>
<dbReference type="SUPFAM" id="SSF52540">
    <property type="entry name" value="P-loop containing nucleoside triphosphate hydrolases"/>
    <property type="match status" value="1"/>
</dbReference>
<dbReference type="InterPro" id="IPR047325">
    <property type="entry name" value="CNPase_cat"/>
</dbReference>
<comment type="subunit">
    <text evidence="5">Exists as monomers and homodimers.</text>
</comment>
<evidence type="ECO:0000256" key="14">
    <source>
        <dbReference type="ARBA" id="ARBA00023289"/>
    </source>
</evidence>
<proteinExistence type="inferred from homology"/>
<evidence type="ECO:0000256" key="13">
    <source>
        <dbReference type="ARBA" id="ARBA00023288"/>
    </source>
</evidence>
<sequence length="403" mass="44321">MLHINPSAFSAEDPTPAAGSLAFAILEQDKTKNAFTTARTLVVLRGLPGSGKSFLARAIAEAYKDQCSIICADDHNVKPGSADGYKAFDDAIVAKSSGETSPVLIVVDDTNHTHDRLAHLRGIAKQHRLVAVFLEPLTEWRRDTAQLTKKTKRGIEQAKLEAMKKLHVEMSIPLYFGWFLFYTVQDQVRETATKFLKTLEVLESFKKHIISGKEEAKEVDLEQYFKAKGTLHCTTKFTDYGKAEGAKEYTDKQVVQDLYGSVSDLSLSALFITPRTVGARVSLSEDQLQLWPADAEKEAESEVPGAGALPLGSRAHVTLGCADGVQPVQTGFDLLQIIMLQKDGQQGEQVDIDPGTLTYYGEGRWYLALKEPISATACFSSIYKPPAPGLLFRKDSFLSCELL</sequence>
<evidence type="ECO:0000256" key="11">
    <source>
        <dbReference type="ARBA" id="ARBA00022884"/>
    </source>
</evidence>
<keyword evidence="8" id="KW-0488">Methylation</keyword>
<keyword evidence="18" id="KW-1185">Reference proteome</keyword>
<comment type="similarity">
    <text evidence="4">Belongs to the 2H phosphoesterase superfamily. CNPase family.</text>
</comment>
<evidence type="ECO:0000256" key="1">
    <source>
        <dbReference type="ARBA" id="ARBA00000610"/>
    </source>
</evidence>
<comment type="catalytic activity">
    <reaction evidence="1">
        <text>a nucleoside 2',3'-cyclic phosphate + H2O = a nucleoside 2'-phosphate + H(+)</text>
        <dbReference type="Rhea" id="RHEA:14489"/>
        <dbReference type="ChEBI" id="CHEBI:15377"/>
        <dbReference type="ChEBI" id="CHEBI:15378"/>
        <dbReference type="ChEBI" id="CHEBI:66954"/>
        <dbReference type="ChEBI" id="CHEBI:78552"/>
        <dbReference type="EC" id="3.1.4.37"/>
    </reaction>
</comment>
<organism evidence="17 18">
    <name type="scientific">Periophthalmus magnuspinnatus</name>
    <dbReference type="NCBI Taxonomy" id="409849"/>
    <lineage>
        <taxon>Eukaryota</taxon>
        <taxon>Metazoa</taxon>
        <taxon>Chordata</taxon>
        <taxon>Craniata</taxon>
        <taxon>Vertebrata</taxon>
        <taxon>Euteleostomi</taxon>
        <taxon>Actinopterygii</taxon>
        <taxon>Neopterygii</taxon>
        <taxon>Teleostei</taxon>
        <taxon>Neoteleostei</taxon>
        <taxon>Acanthomorphata</taxon>
        <taxon>Gobiaria</taxon>
        <taxon>Gobiiformes</taxon>
        <taxon>Gobioidei</taxon>
        <taxon>Gobiidae</taxon>
        <taxon>Oxudercinae</taxon>
        <taxon>Periophthalmus</taxon>
    </lineage>
</organism>
<keyword evidence="13" id="KW-0449">Lipoprotein</keyword>
<evidence type="ECO:0000256" key="5">
    <source>
        <dbReference type="ARBA" id="ARBA00011781"/>
    </source>
</evidence>
<evidence type="ECO:0000259" key="16">
    <source>
        <dbReference type="Pfam" id="PF05881"/>
    </source>
</evidence>
<accession>A0A3B4A4R4</accession>
<reference evidence="17" key="2">
    <citation type="submission" date="2025-09" db="UniProtKB">
        <authorList>
            <consortium name="Ensembl"/>
        </authorList>
    </citation>
    <scope>IDENTIFICATION</scope>
</reference>
<evidence type="ECO:0000256" key="15">
    <source>
        <dbReference type="ARBA" id="ARBA00045937"/>
    </source>
</evidence>
<dbReference type="InterPro" id="IPR009097">
    <property type="entry name" value="Cyclic_Pdiesterase"/>
</dbReference>
<dbReference type="GO" id="GO:0042470">
    <property type="term" value="C:melanosome"/>
    <property type="evidence" value="ECO:0007669"/>
    <property type="project" value="UniProtKB-SubCell"/>
</dbReference>
<evidence type="ECO:0000256" key="8">
    <source>
        <dbReference type="ARBA" id="ARBA00022481"/>
    </source>
</evidence>
<dbReference type="GO" id="GO:0004113">
    <property type="term" value="F:2',3'-cyclic-nucleotide 3'-phosphodiesterase activity"/>
    <property type="evidence" value="ECO:0007669"/>
    <property type="project" value="UniProtKB-EC"/>
</dbReference>
<dbReference type="GO" id="GO:0003723">
    <property type="term" value="F:RNA binding"/>
    <property type="evidence" value="ECO:0007669"/>
    <property type="project" value="UniProtKB-KW"/>
</dbReference>
<evidence type="ECO:0000256" key="2">
    <source>
        <dbReference type="ARBA" id="ARBA00004223"/>
    </source>
</evidence>
<dbReference type="Gene3D" id="3.90.1740.10">
    <property type="entry name" value="2',3'-cyclic nucleotide 3'-phosphodiesterase superfamily"/>
    <property type="match status" value="1"/>
</dbReference>
<evidence type="ECO:0000256" key="3">
    <source>
        <dbReference type="ARBA" id="ARBA00004635"/>
    </source>
</evidence>
<evidence type="ECO:0000256" key="9">
    <source>
        <dbReference type="ARBA" id="ARBA00022553"/>
    </source>
</evidence>
<dbReference type="InterPro" id="IPR027417">
    <property type="entry name" value="P-loop_NTPase"/>
</dbReference>
<dbReference type="AlphaFoldDB" id="A0A3B4A4R4"/>
<protein>
    <recommendedName>
        <fullName evidence="7">2',3'-cyclic-nucleotide 3'-phosphodiesterase</fullName>
        <ecNumber evidence="6">3.1.4.37</ecNumber>
    </recommendedName>
</protein>
<feature type="domain" description="Cyclic nucleotide phosphodiesterase catalytic" evidence="16">
    <location>
        <begin position="172"/>
        <end position="383"/>
    </location>
</feature>
<evidence type="ECO:0000256" key="7">
    <source>
        <dbReference type="ARBA" id="ARBA00014478"/>
    </source>
</evidence>
<keyword evidence="9" id="KW-0597">Phosphoprotein</keyword>
<evidence type="ECO:0000256" key="12">
    <source>
        <dbReference type="ARBA" id="ARBA00023136"/>
    </source>
</evidence>
<dbReference type="GO" id="GO:0009214">
    <property type="term" value="P:cyclic nucleotide catabolic process"/>
    <property type="evidence" value="ECO:0007669"/>
    <property type="project" value="InterPro"/>
</dbReference>
<keyword evidence="11" id="KW-0694">RNA-binding</keyword>